<protein>
    <submittedName>
        <fullName evidence="1">(2Fe-2S) ferredoxin domain-containing protein</fullName>
    </submittedName>
</protein>
<accession>A0A328B9J9</accession>
<dbReference type="OrthoDB" id="9800692at2"/>
<dbReference type="SUPFAM" id="SSF52833">
    <property type="entry name" value="Thioredoxin-like"/>
    <property type="match status" value="1"/>
</dbReference>
<dbReference type="EMBL" id="QHKM01000008">
    <property type="protein sequence ID" value="RAK63803.1"/>
    <property type="molecule type" value="Genomic_DNA"/>
</dbReference>
<evidence type="ECO:0000313" key="1">
    <source>
        <dbReference type="EMBL" id="RAK63803.1"/>
    </source>
</evidence>
<dbReference type="RefSeq" id="WP_111479921.1">
    <property type="nucleotide sequence ID" value="NZ_QHKM01000008.1"/>
</dbReference>
<proteinExistence type="predicted"/>
<keyword evidence="2" id="KW-1185">Reference proteome</keyword>
<evidence type="ECO:0000313" key="2">
    <source>
        <dbReference type="Proteomes" id="UP000248553"/>
    </source>
</evidence>
<comment type="caution">
    <text evidence="1">The sequence shown here is derived from an EMBL/GenBank/DDBJ whole genome shotgun (WGS) entry which is preliminary data.</text>
</comment>
<reference evidence="2" key="1">
    <citation type="submission" date="2018-05" db="EMBL/GenBank/DDBJ databases">
        <authorList>
            <person name="Nie L."/>
        </authorList>
    </citation>
    <scope>NUCLEOTIDE SEQUENCE [LARGE SCALE GENOMIC DNA]</scope>
    <source>
        <strain evidence="2">NL</strain>
    </source>
</reference>
<organism evidence="1 2">
    <name type="scientific">Hymenobacter edaphi</name>
    <dbReference type="NCBI Taxonomy" id="2211146"/>
    <lineage>
        <taxon>Bacteria</taxon>
        <taxon>Pseudomonadati</taxon>
        <taxon>Bacteroidota</taxon>
        <taxon>Cytophagia</taxon>
        <taxon>Cytophagales</taxon>
        <taxon>Hymenobacteraceae</taxon>
        <taxon>Hymenobacter</taxon>
    </lineage>
</organism>
<dbReference type="Proteomes" id="UP000248553">
    <property type="component" value="Unassembled WGS sequence"/>
</dbReference>
<name>A0A328B9J9_9BACT</name>
<dbReference type="AlphaFoldDB" id="A0A328B9J9"/>
<gene>
    <name evidence="1" type="ORF">DLM85_19835</name>
</gene>
<sequence length="106" mass="11795">MTYQHHLFICTNQKSEVGKDVAKAIKKELKKQDLKSLLLGGKKRKNRVQTVGCLDVCKHCKKGPGAALVVYPEGIWYGDVQPKDAADLVAQQLGNNQPVKRLQIEP</sequence>
<dbReference type="CDD" id="cd02980">
    <property type="entry name" value="TRX_Fd_family"/>
    <property type="match status" value="1"/>
</dbReference>
<dbReference type="InterPro" id="IPR036249">
    <property type="entry name" value="Thioredoxin-like_sf"/>
</dbReference>
<dbReference type="Gene3D" id="3.40.30.10">
    <property type="entry name" value="Glutaredoxin"/>
    <property type="match status" value="1"/>
</dbReference>